<name>A0A1U7CY06_9BACT</name>
<gene>
    <name evidence="2" type="ORF">BSF38_05411</name>
</gene>
<keyword evidence="1" id="KW-0175">Coiled coil</keyword>
<dbReference type="AlphaFoldDB" id="A0A1U7CY06"/>
<dbReference type="STRING" id="1387353.BSF38_05411"/>
<evidence type="ECO:0000256" key="1">
    <source>
        <dbReference type="SAM" id="Coils"/>
    </source>
</evidence>
<dbReference type="Proteomes" id="UP000186309">
    <property type="component" value="Chromosome"/>
</dbReference>
<protein>
    <recommendedName>
        <fullName evidence="4">Caspase family p20 domain-containing protein</fullName>
    </recommendedName>
</protein>
<accession>A0A1U7CY06</accession>
<evidence type="ECO:0008006" key="4">
    <source>
        <dbReference type="Google" id="ProtNLM"/>
    </source>
</evidence>
<dbReference type="RefSeq" id="WP_237170949.1">
    <property type="nucleotide sequence ID" value="NZ_CP019082.1"/>
</dbReference>
<dbReference type="KEGG" id="pbor:BSF38_05411"/>
<organism evidence="2 3">
    <name type="scientific">Paludisphaera borealis</name>
    <dbReference type="NCBI Taxonomy" id="1387353"/>
    <lineage>
        <taxon>Bacteria</taxon>
        <taxon>Pseudomonadati</taxon>
        <taxon>Planctomycetota</taxon>
        <taxon>Planctomycetia</taxon>
        <taxon>Isosphaerales</taxon>
        <taxon>Isosphaeraceae</taxon>
        <taxon>Paludisphaera</taxon>
    </lineage>
</organism>
<sequence length="319" mass="34814">MLALLATTLCLALAEPADRTSVLVVVGAPGTPEYGAEFRRWAELWRTAARKGGAESITIGEGESSGAEDRDTLHNALVDKATAGREPLWVVLIGHGTFDGHDAKFNLRGPDVTAAELAEWLKPIKRPIAILNCASASGPFINALSAEGRVVVTATRSGDEQSFARLGQYLAESIADPAADLDKDGQVSLLEAFLMAGGRTDEFYKSKARLATEHALLDDNGDRLGTPADWFRGIHATKRVKNGAAPDGARAHQLHLIRNDREQRMAPETREHRDRLERAAADLRAKKDKLPENEYYDQLETIMMEIARLYRDSSSGHGH</sequence>
<evidence type="ECO:0000313" key="3">
    <source>
        <dbReference type="Proteomes" id="UP000186309"/>
    </source>
</evidence>
<keyword evidence="3" id="KW-1185">Reference proteome</keyword>
<evidence type="ECO:0000313" key="2">
    <source>
        <dbReference type="EMBL" id="APW63832.1"/>
    </source>
</evidence>
<feature type="coiled-coil region" evidence="1">
    <location>
        <begin position="266"/>
        <end position="293"/>
    </location>
</feature>
<dbReference type="EMBL" id="CP019082">
    <property type="protein sequence ID" value="APW63832.1"/>
    <property type="molecule type" value="Genomic_DNA"/>
</dbReference>
<proteinExistence type="predicted"/>
<reference evidence="3" key="1">
    <citation type="submission" date="2016-12" db="EMBL/GenBank/DDBJ databases">
        <title>Comparative genomics of four Isosphaeraceae planctomycetes: a common pool of plasmids and glycoside hydrolase genes.</title>
        <authorList>
            <person name="Ivanova A."/>
        </authorList>
    </citation>
    <scope>NUCLEOTIDE SEQUENCE [LARGE SCALE GENOMIC DNA]</scope>
    <source>
        <strain evidence="3">PX4</strain>
    </source>
</reference>